<organism evidence="2 3">
    <name type="scientific">Colletotrichum plurivorum</name>
    <dbReference type="NCBI Taxonomy" id="2175906"/>
    <lineage>
        <taxon>Eukaryota</taxon>
        <taxon>Fungi</taxon>
        <taxon>Dikarya</taxon>
        <taxon>Ascomycota</taxon>
        <taxon>Pezizomycotina</taxon>
        <taxon>Sordariomycetes</taxon>
        <taxon>Hypocreomycetidae</taxon>
        <taxon>Glomerellales</taxon>
        <taxon>Glomerellaceae</taxon>
        <taxon>Colletotrichum</taxon>
        <taxon>Colletotrichum orchidearum species complex</taxon>
    </lineage>
</organism>
<keyword evidence="1" id="KW-0472">Membrane</keyword>
<comment type="caution">
    <text evidence="2">The sequence shown here is derived from an EMBL/GenBank/DDBJ whole genome shotgun (WGS) entry which is preliminary data.</text>
</comment>
<reference evidence="2" key="1">
    <citation type="journal article" date="2020" name="Phytopathology">
        <title>Genome Sequence Resources of Colletotrichum truncatum, C. plurivorum, C. musicola, and C. sojae: Four Species Pathogenic to Soybean (Glycine max).</title>
        <authorList>
            <person name="Rogerio F."/>
            <person name="Boufleur T.R."/>
            <person name="Ciampi-Guillardi M."/>
            <person name="Sukno S.A."/>
            <person name="Thon M.R."/>
            <person name="Massola Junior N.S."/>
            <person name="Baroncelli R."/>
        </authorList>
    </citation>
    <scope>NUCLEOTIDE SEQUENCE</scope>
    <source>
        <strain evidence="2">LFN00145</strain>
    </source>
</reference>
<feature type="transmembrane region" description="Helical" evidence="1">
    <location>
        <begin position="80"/>
        <end position="102"/>
    </location>
</feature>
<evidence type="ECO:0000313" key="2">
    <source>
        <dbReference type="EMBL" id="KAF6803613.1"/>
    </source>
</evidence>
<protein>
    <submittedName>
        <fullName evidence="2">Uncharacterized protein</fullName>
    </submittedName>
</protein>
<name>A0A8H6MPL4_9PEZI</name>
<dbReference type="Proteomes" id="UP000654918">
    <property type="component" value="Unassembled WGS sequence"/>
</dbReference>
<dbReference type="EMBL" id="WIGO01000880">
    <property type="protein sequence ID" value="KAF6803613.1"/>
    <property type="molecule type" value="Genomic_DNA"/>
</dbReference>
<keyword evidence="1" id="KW-1133">Transmembrane helix</keyword>
<dbReference type="AlphaFoldDB" id="A0A8H6MPL4"/>
<evidence type="ECO:0000256" key="1">
    <source>
        <dbReference type="SAM" id="Phobius"/>
    </source>
</evidence>
<feature type="transmembrane region" description="Helical" evidence="1">
    <location>
        <begin position="194"/>
        <end position="218"/>
    </location>
</feature>
<gene>
    <name evidence="2" type="ORF">CPLU01_16106</name>
</gene>
<keyword evidence="1" id="KW-0812">Transmembrane</keyword>
<proteinExistence type="predicted"/>
<sequence length="384" mass="43018">MGPPDGISSENSNSLGEVRRPSIRQFIQQTFRLWGLQSLFRFAVGAFSEGGEGGEGGEDGEARKVRDEAQVVLFKSRRMALLFTTIHLPALVETAVLTYFVYSEFWVGANPSVGVNYEKQVGLAIQLAAKVFESSILASLATMMFTFVRREAVGQGLPLAALFAPIDFKSSSFLFSEGFCALVVGQFATHWKKALFLSLSVVSFLLAFIVAPAVATILQPIKDWRTVGGTTTYLNMSELIEGSEDIGGKWRPPPSYPFDTRRSRVWLRMDLRNPFAEEEGFKHDGRIKESLMMMPQRAVGDALAEYVTLWRDALRKIEKYDRKPVQGTTLKFISKGHTPSVQSRCLLSTDPEQRCPQSKGFKQIQINKQINALKIRHQINKYTE</sequence>
<feature type="transmembrane region" description="Helical" evidence="1">
    <location>
        <begin position="122"/>
        <end position="148"/>
    </location>
</feature>
<accession>A0A8H6MPL4</accession>
<keyword evidence="3" id="KW-1185">Reference proteome</keyword>
<evidence type="ECO:0000313" key="3">
    <source>
        <dbReference type="Proteomes" id="UP000654918"/>
    </source>
</evidence>